<dbReference type="PANTHER" id="PTHR37481">
    <property type="entry name" value="LIPOPOLYSACCHARIDE EXPORT SYSTEM PROTEIN LPTC"/>
    <property type="match status" value="1"/>
</dbReference>
<evidence type="ECO:0000313" key="8">
    <source>
        <dbReference type="Proteomes" id="UP000002384"/>
    </source>
</evidence>
<feature type="signal peptide" evidence="6">
    <location>
        <begin position="1"/>
        <end position="37"/>
    </location>
</feature>
<keyword evidence="6" id="KW-0732">Signal</keyword>
<dbReference type="InterPro" id="IPR052363">
    <property type="entry name" value="LPS_export_LptC"/>
</dbReference>
<dbReference type="PANTHER" id="PTHR37481:SF1">
    <property type="entry name" value="LIPOPOLYSACCHARIDE EXPORT SYSTEM PROTEIN LPTC"/>
    <property type="match status" value="1"/>
</dbReference>
<evidence type="ECO:0000256" key="2">
    <source>
        <dbReference type="ARBA" id="ARBA00022519"/>
    </source>
</evidence>
<dbReference type="eggNOG" id="COG3117">
    <property type="taxonomic scope" value="Bacteria"/>
</dbReference>
<reference evidence="8" key="1">
    <citation type="journal article" date="2011" name="MBio">
        <title>Novel metabolic attributes of the genus Cyanothece, comprising a group of unicellular nitrogen-fixing Cyanobacteria.</title>
        <authorList>
            <person name="Bandyopadhyay A."/>
            <person name="Elvitigala T."/>
            <person name="Welsh E."/>
            <person name="Stockel J."/>
            <person name="Liberton M."/>
            <person name="Min H."/>
            <person name="Sherman L.A."/>
            <person name="Pakrasi H.B."/>
        </authorList>
    </citation>
    <scope>NUCLEOTIDE SEQUENCE [LARGE SCALE GENOMIC DNA]</scope>
    <source>
        <strain evidence="8">PCC 7424</strain>
    </source>
</reference>
<dbReference type="HOGENOM" id="CLU_060279_0_0_3"/>
<dbReference type="NCBIfam" id="TIGR04409">
    <property type="entry name" value="LptC_YrbK"/>
    <property type="match status" value="1"/>
</dbReference>
<keyword evidence="5" id="KW-0472">Membrane</keyword>
<keyword evidence="1" id="KW-1003">Cell membrane</keyword>
<keyword evidence="2" id="KW-0997">Cell inner membrane</keyword>
<evidence type="ECO:0000256" key="5">
    <source>
        <dbReference type="ARBA" id="ARBA00023136"/>
    </source>
</evidence>
<evidence type="ECO:0000313" key="7">
    <source>
        <dbReference type="EMBL" id="ACK68567.1"/>
    </source>
</evidence>
<keyword evidence="4" id="KW-1133">Transmembrane helix</keyword>
<dbReference type="GO" id="GO:0030288">
    <property type="term" value="C:outer membrane-bounded periplasmic space"/>
    <property type="evidence" value="ECO:0007669"/>
    <property type="project" value="TreeGrafter"/>
</dbReference>
<feature type="chain" id="PRO_5002858438" description="LPS export ABC transporter periplasmic protein LptC" evidence="6">
    <location>
        <begin position="38"/>
        <end position="395"/>
    </location>
</feature>
<keyword evidence="8" id="KW-1185">Reference proteome</keyword>
<gene>
    <name evidence="7" type="ordered locus">PCC7424_0097</name>
</gene>
<evidence type="ECO:0000256" key="6">
    <source>
        <dbReference type="SAM" id="SignalP"/>
    </source>
</evidence>
<dbReference type="PROSITE" id="PS51257">
    <property type="entry name" value="PROKAR_LIPOPROTEIN"/>
    <property type="match status" value="1"/>
</dbReference>
<keyword evidence="3" id="KW-0812">Transmembrane</keyword>
<dbReference type="AlphaFoldDB" id="B7K984"/>
<dbReference type="KEGG" id="cyc:PCC7424_0097"/>
<organism evidence="7 8">
    <name type="scientific">Gloeothece citriformis (strain PCC 7424)</name>
    <name type="common">Cyanothece sp. (strain PCC 7424)</name>
    <dbReference type="NCBI Taxonomy" id="65393"/>
    <lineage>
        <taxon>Bacteria</taxon>
        <taxon>Bacillati</taxon>
        <taxon>Cyanobacteriota</taxon>
        <taxon>Cyanophyceae</taxon>
        <taxon>Oscillatoriophycideae</taxon>
        <taxon>Chroococcales</taxon>
        <taxon>Aphanothecaceae</taxon>
        <taxon>Gloeothece</taxon>
        <taxon>Gloeothece citriformis</taxon>
    </lineage>
</organism>
<accession>B7K984</accession>
<evidence type="ECO:0000256" key="4">
    <source>
        <dbReference type="ARBA" id="ARBA00022989"/>
    </source>
</evidence>
<dbReference type="EMBL" id="CP001291">
    <property type="protein sequence ID" value="ACK68567.1"/>
    <property type="molecule type" value="Genomic_DNA"/>
</dbReference>
<dbReference type="GO" id="GO:0005886">
    <property type="term" value="C:plasma membrane"/>
    <property type="evidence" value="ECO:0007669"/>
    <property type="project" value="InterPro"/>
</dbReference>
<dbReference type="InterPro" id="IPR026265">
    <property type="entry name" value="LptC"/>
</dbReference>
<dbReference type="Pfam" id="PF06835">
    <property type="entry name" value="LptC"/>
    <property type="match status" value="2"/>
</dbReference>
<dbReference type="STRING" id="65393.PCC7424_0097"/>
<dbReference type="Gene3D" id="2.60.450.10">
    <property type="entry name" value="Lipopolysaccharide (LPS) transport protein A like domain"/>
    <property type="match status" value="2"/>
</dbReference>
<evidence type="ECO:0000256" key="3">
    <source>
        <dbReference type="ARBA" id="ARBA00022692"/>
    </source>
</evidence>
<protein>
    <recommendedName>
        <fullName evidence="9">LPS export ABC transporter periplasmic protein LptC</fullName>
    </recommendedName>
</protein>
<proteinExistence type="predicted"/>
<dbReference type="GO" id="GO:0017089">
    <property type="term" value="F:glycolipid transfer activity"/>
    <property type="evidence" value="ECO:0007669"/>
    <property type="project" value="TreeGrafter"/>
</dbReference>
<sequence length="395" mass="44618">MNRGHYSKTKQLWGKLSSRVILLLLLLLTTACQQKTADNKASDAKTEENAELDLESRLLLNNATLEQSNAEGQTLWKIQVKKAVYSRDKEVAKLEKVKGNIYHDGKIVLYISADKGEIYKEGEEIFLKDNIVATDPRNGAVIRSQEVEWRPKDNLLIVRKELKGNHAQLEASAKEGTYQTTEQKLELKGDILATAREPKLQLKAQHLTWTIPTQKIISNQPLQGIRYDDKTKMITDQIVTDRAQVDLKAKTITLEQNIEFKSVDPPLQIASNRVVWNYLTRIVTSDNPTRLVDTQDQIIVTGNRAHVDLNQKVAHLYDGVQGVNDRTQAKLYAQELNWSIPTQVISAMGNVIYEQVNPVFNLTGDRAVGTLRDNNIVVTSNSPTRVVTEIYPEPQ</sequence>
<evidence type="ECO:0000256" key="1">
    <source>
        <dbReference type="ARBA" id="ARBA00022475"/>
    </source>
</evidence>
<name>B7K984_GLOC7</name>
<dbReference type="RefSeq" id="WP_012597518.1">
    <property type="nucleotide sequence ID" value="NC_011729.1"/>
</dbReference>
<evidence type="ECO:0008006" key="9">
    <source>
        <dbReference type="Google" id="ProtNLM"/>
    </source>
</evidence>
<dbReference type="GO" id="GO:0015221">
    <property type="term" value="F:lipopolysaccharide transmembrane transporter activity"/>
    <property type="evidence" value="ECO:0007669"/>
    <property type="project" value="InterPro"/>
</dbReference>
<dbReference type="Proteomes" id="UP000002384">
    <property type="component" value="Chromosome"/>
</dbReference>
<dbReference type="InterPro" id="IPR010664">
    <property type="entry name" value="LipoPS_assembly_LptC-rel"/>
</dbReference>
<dbReference type="OrthoDB" id="460011at2"/>